<name>A0AAV4SVI7_CAEEX</name>
<evidence type="ECO:0008006" key="3">
    <source>
        <dbReference type="Google" id="ProtNLM"/>
    </source>
</evidence>
<sequence>MTLVCKQLITDCVINILSEANEEWPMIIFPFKTHYSPTLGDNAPDTLDHHIANSTTHNRDINHQRVLMKGCQRRCGERAYMEFHFKNSW</sequence>
<evidence type="ECO:0000313" key="2">
    <source>
        <dbReference type="Proteomes" id="UP001054945"/>
    </source>
</evidence>
<dbReference type="Proteomes" id="UP001054945">
    <property type="component" value="Unassembled WGS sequence"/>
</dbReference>
<dbReference type="AlphaFoldDB" id="A0AAV4SVI7"/>
<protein>
    <recommendedName>
        <fullName evidence="3">Transposase</fullName>
    </recommendedName>
</protein>
<organism evidence="1 2">
    <name type="scientific">Caerostris extrusa</name>
    <name type="common">Bark spider</name>
    <name type="synonym">Caerostris bankana</name>
    <dbReference type="NCBI Taxonomy" id="172846"/>
    <lineage>
        <taxon>Eukaryota</taxon>
        <taxon>Metazoa</taxon>
        <taxon>Ecdysozoa</taxon>
        <taxon>Arthropoda</taxon>
        <taxon>Chelicerata</taxon>
        <taxon>Arachnida</taxon>
        <taxon>Araneae</taxon>
        <taxon>Araneomorphae</taxon>
        <taxon>Entelegynae</taxon>
        <taxon>Araneoidea</taxon>
        <taxon>Araneidae</taxon>
        <taxon>Caerostris</taxon>
    </lineage>
</organism>
<keyword evidence="2" id="KW-1185">Reference proteome</keyword>
<dbReference type="EMBL" id="BPLR01010115">
    <property type="protein sequence ID" value="GIY37014.1"/>
    <property type="molecule type" value="Genomic_DNA"/>
</dbReference>
<reference evidence="1 2" key="1">
    <citation type="submission" date="2021-06" db="EMBL/GenBank/DDBJ databases">
        <title>Caerostris extrusa draft genome.</title>
        <authorList>
            <person name="Kono N."/>
            <person name="Arakawa K."/>
        </authorList>
    </citation>
    <scope>NUCLEOTIDE SEQUENCE [LARGE SCALE GENOMIC DNA]</scope>
</reference>
<comment type="caution">
    <text evidence="1">The sequence shown here is derived from an EMBL/GenBank/DDBJ whole genome shotgun (WGS) entry which is preliminary data.</text>
</comment>
<accession>A0AAV4SVI7</accession>
<proteinExistence type="predicted"/>
<evidence type="ECO:0000313" key="1">
    <source>
        <dbReference type="EMBL" id="GIY37014.1"/>
    </source>
</evidence>
<gene>
    <name evidence="1" type="ORF">CEXT_468111</name>
</gene>